<evidence type="ECO:0000256" key="1">
    <source>
        <dbReference type="SAM" id="MobiDB-lite"/>
    </source>
</evidence>
<feature type="signal peptide" evidence="2">
    <location>
        <begin position="1"/>
        <end position="26"/>
    </location>
</feature>
<sequence length="94" mass="10006">MAGKLSSFRIGAIVLLLSFVIFGTQSHPSNTLKLASTSRGMEGPVDRLSLRTIKHSEPNRVGGGHKSSNTRILAQGRDSGPSPGEGHKHLSHTH</sequence>
<proteinExistence type="predicted"/>
<dbReference type="GO" id="GO:0050793">
    <property type="term" value="P:regulation of developmental process"/>
    <property type="evidence" value="ECO:0007669"/>
    <property type="project" value="InterPro"/>
</dbReference>
<dbReference type="PANTHER" id="PTHR34663">
    <property type="entry name" value="OS06G0637400 PROTEIN"/>
    <property type="match status" value="1"/>
</dbReference>
<accession>A0A2N9H327</accession>
<protein>
    <submittedName>
        <fullName evidence="3">Uncharacterized protein</fullName>
    </submittedName>
</protein>
<keyword evidence="2" id="KW-0732">Signal</keyword>
<name>A0A2N9H327_FAGSY</name>
<reference evidence="3" key="1">
    <citation type="submission" date="2018-02" db="EMBL/GenBank/DDBJ databases">
        <authorList>
            <person name="Cohen D.B."/>
            <person name="Kent A.D."/>
        </authorList>
    </citation>
    <scope>NUCLEOTIDE SEQUENCE</scope>
</reference>
<dbReference type="AlphaFoldDB" id="A0A2N9H327"/>
<evidence type="ECO:0000256" key="2">
    <source>
        <dbReference type="SAM" id="SignalP"/>
    </source>
</evidence>
<dbReference type="EMBL" id="OIVN01002724">
    <property type="protein sequence ID" value="SPD05934.1"/>
    <property type="molecule type" value="Genomic_DNA"/>
</dbReference>
<organism evidence="3">
    <name type="scientific">Fagus sylvatica</name>
    <name type="common">Beechnut</name>
    <dbReference type="NCBI Taxonomy" id="28930"/>
    <lineage>
        <taxon>Eukaryota</taxon>
        <taxon>Viridiplantae</taxon>
        <taxon>Streptophyta</taxon>
        <taxon>Embryophyta</taxon>
        <taxon>Tracheophyta</taxon>
        <taxon>Spermatophyta</taxon>
        <taxon>Magnoliopsida</taxon>
        <taxon>eudicotyledons</taxon>
        <taxon>Gunneridae</taxon>
        <taxon>Pentapetalae</taxon>
        <taxon>rosids</taxon>
        <taxon>fabids</taxon>
        <taxon>Fagales</taxon>
        <taxon>Fagaceae</taxon>
        <taxon>Fagus</taxon>
    </lineage>
</organism>
<dbReference type="GO" id="GO:0045087">
    <property type="term" value="P:innate immune response"/>
    <property type="evidence" value="ECO:0007669"/>
    <property type="project" value="InterPro"/>
</dbReference>
<evidence type="ECO:0000313" key="3">
    <source>
        <dbReference type="EMBL" id="SPD05934.1"/>
    </source>
</evidence>
<gene>
    <name evidence="3" type="ORF">FSB_LOCUS33816</name>
</gene>
<dbReference type="InterPro" id="IPR044700">
    <property type="entry name" value="PIP2/PIPL1"/>
</dbReference>
<dbReference type="PANTHER" id="PTHR34663:SF21">
    <property type="entry name" value="PROTEIN, PUTATIVE-RELATED"/>
    <property type="match status" value="1"/>
</dbReference>
<feature type="region of interest" description="Disordered" evidence="1">
    <location>
        <begin position="56"/>
        <end position="94"/>
    </location>
</feature>
<feature type="chain" id="PRO_5014731386" evidence="2">
    <location>
        <begin position="27"/>
        <end position="94"/>
    </location>
</feature>